<dbReference type="VEuPathDB" id="FungiDB:PTTG_11992"/>
<proteinExistence type="predicted"/>
<reference evidence="3 4" key="3">
    <citation type="journal article" date="2017" name="G3 (Bethesda)">
        <title>Comparative analysis highlights variable genome content of wheat rusts and divergence of the mating loci.</title>
        <authorList>
            <person name="Cuomo C.A."/>
            <person name="Bakkeren G."/>
            <person name="Khalil H.B."/>
            <person name="Panwar V."/>
            <person name="Joly D."/>
            <person name="Linning R."/>
            <person name="Sakthikumar S."/>
            <person name="Song X."/>
            <person name="Adiconis X."/>
            <person name="Fan L."/>
            <person name="Goldberg J.M."/>
            <person name="Levin J.Z."/>
            <person name="Young S."/>
            <person name="Zeng Q."/>
            <person name="Anikster Y."/>
            <person name="Bruce M."/>
            <person name="Wang M."/>
            <person name="Yin C."/>
            <person name="McCallum B."/>
            <person name="Szabo L.J."/>
            <person name="Hulbert S."/>
            <person name="Chen X."/>
            <person name="Fellers J.P."/>
        </authorList>
    </citation>
    <scope>NUCLEOTIDE SEQUENCE</scope>
    <source>
        <strain evidence="3">isolate 1-1 / race 1 (BBBD)</strain>
        <strain evidence="4">Isolate 1-1 / race 1 (BBBD)</strain>
    </source>
</reference>
<evidence type="ECO:0000313" key="3">
    <source>
        <dbReference type="EnsemblFungi" id="PTTG_11992-t43_1-p1"/>
    </source>
</evidence>
<feature type="region of interest" description="Disordered" evidence="1">
    <location>
        <begin position="363"/>
        <end position="391"/>
    </location>
</feature>
<feature type="region of interest" description="Disordered" evidence="1">
    <location>
        <begin position="310"/>
        <end position="329"/>
    </location>
</feature>
<accession>A0A180G4W6</accession>
<feature type="region of interest" description="Disordered" evidence="1">
    <location>
        <begin position="285"/>
        <end position="305"/>
    </location>
</feature>
<reference evidence="2" key="1">
    <citation type="submission" date="2009-11" db="EMBL/GenBank/DDBJ databases">
        <authorList>
            <consortium name="The Broad Institute Genome Sequencing Platform"/>
            <person name="Ward D."/>
            <person name="Feldgarden M."/>
            <person name="Earl A."/>
            <person name="Young S.K."/>
            <person name="Zeng Q."/>
            <person name="Koehrsen M."/>
            <person name="Alvarado L."/>
            <person name="Berlin A."/>
            <person name="Bochicchio J."/>
            <person name="Borenstein D."/>
            <person name="Chapman S.B."/>
            <person name="Chen Z."/>
            <person name="Engels R."/>
            <person name="Freedman E."/>
            <person name="Gellesch M."/>
            <person name="Goldberg J."/>
            <person name="Griggs A."/>
            <person name="Gujja S."/>
            <person name="Heilman E."/>
            <person name="Heiman D."/>
            <person name="Hepburn T."/>
            <person name="Howarth C."/>
            <person name="Jen D."/>
            <person name="Larson L."/>
            <person name="Lewis B."/>
            <person name="Mehta T."/>
            <person name="Park D."/>
            <person name="Pearson M."/>
            <person name="Roberts A."/>
            <person name="Saif S."/>
            <person name="Shea T."/>
            <person name="Shenoy N."/>
            <person name="Sisk P."/>
            <person name="Stolte C."/>
            <person name="Sykes S."/>
            <person name="Thomson T."/>
            <person name="Walk T."/>
            <person name="White J."/>
            <person name="Yandava C."/>
            <person name="Izard J."/>
            <person name="Baranova O.V."/>
            <person name="Blanton J.M."/>
            <person name="Tanner A.C."/>
            <person name="Dewhirst F.E."/>
            <person name="Haas B."/>
            <person name="Nusbaum C."/>
            <person name="Birren B."/>
        </authorList>
    </citation>
    <scope>NUCLEOTIDE SEQUENCE [LARGE SCALE GENOMIC DNA]</scope>
    <source>
        <strain evidence="2">1-1 BBBD Race 1</strain>
    </source>
</reference>
<reference evidence="2" key="2">
    <citation type="submission" date="2016-05" db="EMBL/GenBank/DDBJ databases">
        <title>Comparative analysis highlights variable genome content of wheat rusts and divergence of the mating loci.</title>
        <authorList>
            <person name="Cuomo C.A."/>
            <person name="Bakkeren G."/>
            <person name="Szabo L."/>
            <person name="Khalil H."/>
            <person name="Joly D."/>
            <person name="Goldberg J."/>
            <person name="Young S."/>
            <person name="Zeng Q."/>
            <person name="Fellers J."/>
        </authorList>
    </citation>
    <scope>NUCLEOTIDE SEQUENCE [LARGE SCALE GENOMIC DNA]</scope>
    <source>
        <strain evidence="2">1-1 BBBD Race 1</strain>
    </source>
</reference>
<gene>
    <name evidence="2" type="ORF">PTTG_11992</name>
</gene>
<dbReference type="AlphaFoldDB" id="A0A180G4W6"/>
<name>A0A180G4W6_PUCT1</name>
<dbReference type="Proteomes" id="UP000005240">
    <property type="component" value="Unassembled WGS sequence"/>
</dbReference>
<feature type="compositionally biased region" description="Low complexity" evidence="1">
    <location>
        <begin position="366"/>
        <end position="387"/>
    </location>
</feature>
<keyword evidence="4" id="KW-1185">Reference proteome</keyword>
<evidence type="ECO:0000313" key="2">
    <source>
        <dbReference type="EMBL" id="OAV87686.1"/>
    </source>
</evidence>
<reference evidence="3" key="4">
    <citation type="submission" date="2025-05" db="UniProtKB">
        <authorList>
            <consortium name="EnsemblFungi"/>
        </authorList>
    </citation>
    <scope>IDENTIFICATION</scope>
    <source>
        <strain evidence="3">isolate 1-1 / race 1 (BBBD)</strain>
    </source>
</reference>
<evidence type="ECO:0000313" key="4">
    <source>
        <dbReference type="Proteomes" id="UP000005240"/>
    </source>
</evidence>
<dbReference type="EnsemblFungi" id="PTTG_11992-t43_1">
    <property type="protein sequence ID" value="PTTG_11992-t43_1-p1"/>
    <property type="gene ID" value="PTTG_11992"/>
</dbReference>
<evidence type="ECO:0000256" key="1">
    <source>
        <dbReference type="SAM" id="MobiDB-lite"/>
    </source>
</evidence>
<dbReference type="EMBL" id="ADAS02000313">
    <property type="protein sequence ID" value="OAV87686.1"/>
    <property type="molecule type" value="Genomic_DNA"/>
</dbReference>
<organism evidence="2">
    <name type="scientific">Puccinia triticina (isolate 1-1 / race 1 (BBBD))</name>
    <name type="common">Brown leaf rust fungus</name>
    <dbReference type="NCBI Taxonomy" id="630390"/>
    <lineage>
        <taxon>Eukaryota</taxon>
        <taxon>Fungi</taxon>
        <taxon>Dikarya</taxon>
        <taxon>Basidiomycota</taxon>
        <taxon>Pucciniomycotina</taxon>
        <taxon>Pucciniomycetes</taxon>
        <taxon>Pucciniales</taxon>
        <taxon>Pucciniaceae</taxon>
        <taxon>Puccinia</taxon>
    </lineage>
</organism>
<protein>
    <submittedName>
        <fullName evidence="2 3">Uncharacterized protein</fullName>
    </submittedName>
</protein>
<sequence>MSPCQVTPLQNNACDLGLRCHNLFHSESTTMASSITYQHGVPFAGPRKQYFVWIFRIPFSQTISLAKNRYPSGPDSFYLQNGCSQSPAPLRMVHFINPCNTDARGKQLVGCLPIGALANSCRYHRRLLAAISYQRNSTRYAFPVTTYDGRVFSPTRPFRRWLLVFLPLNPLAGTKHTEEQTEISAGPFTNLPYFSNTPADDVSNFNLIESLFPHHDGFMTPVLSNSQSHQAELWPTDADILAWSPKHLSGKTPLELHWQRAGEASPDRLLSLLQPMVEGSSALSDRFAAGSSPPQEVPLNPLTGTRYSQEQTGISEGSHKNSPHFFNTPADEGSNFNLVDLLLQHYHGSMSPALPNSQSDQAIVQPSLGSDSNPSSPSGSATSGSSSVPLEPVLVGSHQLDNQPLHDPSNQFRRSKSFEASTLLNKNYESVCRDVNKKEFHCSRKPRRYPRGTKLSPIHPDLPLGMMEPAIRLPYPSPARKIVRVLAAKTLLVQEHRKIQKLYKTLLLEIHQRHQFAMQLYDKTEFMNESQAMWLDWLKNEIFDPKDSLPIFGSIEVTSPYPTWKLGDNQKELIRYFSQKFIENPTVEHTATYLLRKYLRAHGQHWGIEI</sequence>